<dbReference type="Gramene" id="TuG1812G0200000207.01.T01">
    <property type="protein sequence ID" value="TuG1812G0200000207.01.T01.cds323129"/>
    <property type="gene ID" value="TuG1812G0200000207.01"/>
</dbReference>
<dbReference type="EnsemblPlants" id="TuG1812G0200000207.01.T01">
    <property type="protein sequence ID" value="TuG1812G0200000207.01.T01.cds323129"/>
    <property type="gene ID" value="TuG1812G0200000207.01"/>
</dbReference>
<evidence type="ECO:0000313" key="2">
    <source>
        <dbReference type="EnsemblPlants" id="TuG1812G0200000207.01.T01.cds323129"/>
    </source>
</evidence>
<feature type="compositionally biased region" description="Basic residues" evidence="1">
    <location>
        <begin position="61"/>
        <end position="71"/>
    </location>
</feature>
<dbReference type="AlphaFoldDB" id="A0A8R7TBN8"/>
<reference evidence="2" key="2">
    <citation type="submission" date="2018-03" db="EMBL/GenBank/DDBJ databases">
        <title>The Triticum urartu genome reveals the dynamic nature of wheat genome evolution.</title>
        <authorList>
            <person name="Ling H."/>
            <person name="Ma B."/>
            <person name="Shi X."/>
            <person name="Liu H."/>
            <person name="Dong L."/>
            <person name="Sun H."/>
            <person name="Cao Y."/>
            <person name="Gao Q."/>
            <person name="Zheng S."/>
            <person name="Li Y."/>
            <person name="Yu Y."/>
            <person name="Du H."/>
            <person name="Qi M."/>
            <person name="Li Y."/>
            <person name="Yu H."/>
            <person name="Cui Y."/>
            <person name="Wang N."/>
            <person name="Chen C."/>
            <person name="Wu H."/>
            <person name="Zhao Y."/>
            <person name="Zhang J."/>
            <person name="Li Y."/>
            <person name="Zhou W."/>
            <person name="Zhang B."/>
            <person name="Hu W."/>
            <person name="Eijk M."/>
            <person name="Tang J."/>
            <person name="Witsenboer H."/>
            <person name="Zhao S."/>
            <person name="Li Z."/>
            <person name="Zhang A."/>
            <person name="Wang D."/>
            <person name="Liang C."/>
        </authorList>
    </citation>
    <scope>NUCLEOTIDE SEQUENCE [LARGE SCALE GENOMIC DNA]</scope>
    <source>
        <strain evidence="2">cv. G1812</strain>
    </source>
</reference>
<reference evidence="2" key="3">
    <citation type="submission" date="2022-06" db="UniProtKB">
        <authorList>
            <consortium name="EnsemblPlants"/>
        </authorList>
    </citation>
    <scope>IDENTIFICATION</scope>
</reference>
<accession>A0A8R7TBN8</accession>
<proteinExistence type="predicted"/>
<protein>
    <submittedName>
        <fullName evidence="2">Uncharacterized protein</fullName>
    </submittedName>
</protein>
<evidence type="ECO:0000256" key="1">
    <source>
        <dbReference type="SAM" id="MobiDB-lite"/>
    </source>
</evidence>
<keyword evidence="3" id="KW-1185">Reference proteome</keyword>
<sequence>MNQSQLEAKIKKLSQDSTLGPRMKAYISRVAIFDIDGALPRGRSLGDGRTKGSPPRCGTTKLHRPSPRRRPSSTQLSWQPLEKMELLLISSTF</sequence>
<reference evidence="3" key="1">
    <citation type="journal article" date="2013" name="Nature">
        <title>Draft genome of the wheat A-genome progenitor Triticum urartu.</title>
        <authorList>
            <person name="Ling H.Q."/>
            <person name="Zhao S."/>
            <person name="Liu D."/>
            <person name="Wang J."/>
            <person name="Sun H."/>
            <person name="Zhang C."/>
            <person name="Fan H."/>
            <person name="Li D."/>
            <person name="Dong L."/>
            <person name="Tao Y."/>
            <person name="Gao C."/>
            <person name="Wu H."/>
            <person name="Li Y."/>
            <person name="Cui Y."/>
            <person name="Guo X."/>
            <person name="Zheng S."/>
            <person name="Wang B."/>
            <person name="Yu K."/>
            <person name="Liang Q."/>
            <person name="Yang W."/>
            <person name="Lou X."/>
            <person name="Chen J."/>
            <person name="Feng M."/>
            <person name="Jian J."/>
            <person name="Zhang X."/>
            <person name="Luo G."/>
            <person name="Jiang Y."/>
            <person name="Liu J."/>
            <person name="Wang Z."/>
            <person name="Sha Y."/>
            <person name="Zhang B."/>
            <person name="Wu H."/>
            <person name="Tang D."/>
            <person name="Shen Q."/>
            <person name="Xue P."/>
            <person name="Zou S."/>
            <person name="Wang X."/>
            <person name="Liu X."/>
            <person name="Wang F."/>
            <person name="Yang Y."/>
            <person name="An X."/>
            <person name="Dong Z."/>
            <person name="Zhang K."/>
            <person name="Zhang X."/>
            <person name="Luo M.C."/>
            <person name="Dvorak J."/>
            <person name="Tong Y."/>
            <person name="Wang J."/>
            <person name="Yang H."/>
            <person name="Li Z."/>
            <person name="Wang D."/>
            <person name="Zhang A."/>
            <person name="Wang J."/>
        </authorList>
    </citation>
    <scope>NUCLEOTIDE SEQUENCE</scope>
    <source>
        <strain evidence="3">cv. G1812</strain>
    </source>
</reference>
<evidence type="ECO:0000313" key="3">
    <source>
        <dbReference type="Proteomes" id="UP000015106"/>
    </source>
</evidence>
<feature type="region of interest" description="Disordered" evidence="1">
    <location>
        <begin position="41"/>
        <end position="77"/>
    </location>
</feature>
<organism evidence="2 3">
    <name type="scientific">Triticum urartu</name>
    <name type="common">Red wild einkorn</name>
    <name type="synonym">Crithodium urartu</name>
    <dbReference type="NCBI Taxonomy" id="4572"/>
    <lineage>
        <taxon>Eukaryota</taxon>
        <taxon>Viridiplantae</taxon>
        <taxon>Streptophyta</taxon>
        <taxon>Embryophyta</taxon>
        <taxon>Tracheophyta</taxon>
        <taxon>Spermatophyta</taxon>
        <taxon>Magnoliopsida</taxon>
        <taxon>Liliopsida</taxon>
        <taxon>Poales</taxon>
        <taxon>Poaceae</taxon>
        <taxon>BOP clade</taxon>
        <taxon>Pooideae</taxon>
        <taxon>Triticodae</taxon>
        <taxon>Triticeae</taxon>
        <taxon>Triticinae</taxon>
        <taxon>Triticum</taxon>
    </lineage>
</organism>
<name>A0A8R7TBN8_TRIUA</name>
<dbReference type="Proteomes" id="UP000015106">
    <property type="component" value="Chromosome 2"/>
</dbReference>